<reference evidence="1" key="1">
    <citation type="submission" date="2022-08" db="EMBL/GenBank/DDBJ databases">
        <authorList>
            <person name="Kallberg Y."/>
            <person name="Tangrot J."/>
            <person name="Rosling A."/>
        </authorList>
    </citation>
    <scope>NUCLEOTIDE SEQUENCE</scope>
    <source>
        <strain evidence="1">Wild A</strain>
    </source>
</reference>
<evidence type="ECO:0000313" key="2">
    <source>
        <dbReference type="Proteomes" id="UP001153678"/>
    </source>
</evidence>
<comment type="caution">
    <text evidence="1">The sequence shown here is derived from an EMBL/GenBank/DDBJ whole genome shotgun (WGS) entry which is preliminary data.</text>
</comment>
<organism evidence="1 2">
    <name type="scientific">Funneliformis geosporum</name>
    <dbReference type="NCBI Taxonomy" id="1117311"/>
    <lineage>
        <taxon>Eukaryota</taxon>
        <taxon>Fungi</taxon>
        <taxon>Fungi incertae sedis</taxon>
        <taxon>Mucoromycota</taxon>
        <taxon>Glomeromycotina</taxon>
        <taxon>Glomeromycetes</taxon>
        <taxon>Glomerales</taxon>
        <taxon>Glomeraceae</taxon>
        <taxon>Funneliformis</taxon>
    </lineage>
</organism>
<protein>
    <submittedName>
        <fullName evidence="1">13049_t:CDS:1</fullName>
    </submittedName>
</protein>
<dbReference type="AlphaFoldDB" id="A0A9W4SLB5"/>
<proteinExistence type="predicted"/>
<accession>A0A9W4SLB5</accession>
<dbReference type="EMBL" id="CAMKVN010000962">
    <property type="protein sequence ID" value="CAI2172610.1"/>
    <property type="molecule type" value="Genomic_DNA"/>
</dbReference>
<name>A0A9W4SLB5_9GLOM</name>
<keyword evidence="2" id="KW-1185">Reference proteome</keyword>
<evidence type="ECO:0000313" key="1">
    <source>
        <dbReference type="EMBL" id="CAI2172610.1"/>
    </source>
</evidence>
<dbReference type="Proteomes" id="UP001153678">
    <property type="component" value="Unassembled WGS sequence"/>
</dbReference>
<sequence>SKFPWMVGGTPSQEVIESLEAAPETLSVIDSANSNKPLVLSSQLYKVAICSRDMISD</sequence>
<feature type="non-terminal residue" evidence="1">
    <location>
        <position position="1"/>
    </location>
</feature>
<gene>
    <name evidence="1" type="ORF">FWILDA_LOCUS5666</name>
</gene>